<dbReference type="InterPro" id="IPR027417">
    <property type="entry name" value="P-loop_NTPase"/>
</dbReference>
<reference evidence="3" key="2">
    <citation type="submission" date="2025-08" db="UniProtKB">
        <authorList>
            <consortium name="Ensembl"/>
        </authorList>
    </citation>
    <scope>IDENTIFICATION</scope>
</reference>
<keyword evidence="4" id="KW-1185">Reference proteome</keyword>
<dbReference type="InterPro" id="IPR000048">
    <property type="entry name" value="IQ_motif_EF-hand-BS"/>
</dbReference>
<name>A0A668A2X6_9TELE</name>
<keyword evidence="1" id="KW-0175">Coiled coil</keyword>
<organism evidence="3 4">
    <name type="scientific">Myripristis murdjan</name>
    <name type="common">pinecone soldierfish</name>
    <dbReference type="NCBI Taxonomy" id="586833"/>
    <lineage>
        <taxon>Eukaryota</taxon>
        <taxon>Metazoa</taxon>
        <taxon>Chordata</taxon>
        <taxon>Craniata</taxon>
        <taxon>Vertebrata</taxon>
        <taxon>Euteleostomi</taxon>
        <taxon>Actinopterygii</taxon>
        <taxon>Neopterygii</taxon>
        <taxon>Teleostei</taxon>
        <taxon>Neoteleostei</taxon>
        <taxon>Acanthomorphata</taxon>
        <taxon>Holocentriformes</taxon>
        <taxon>Holocentridae</taxon>
        <taxon>Myripristis</taxon>
    </lineage>
</organism>
<dbReference type="InParanoid" id="A0A668A2X6"/>
<dbReference type="GeneTree" id="ENSGT00390000011270"/>
<dbReference type="PROSITE" id="PS50096">
    <property type="entry name" value="IQ"/>
    <property type="match status" value="2"/>
</dbReference>
<evidence type="ECO:0000313" key="4">
    <source>
        <dbReference type="Proteomes" id="UP000472263"/>
    </source>
</evidence>
<dbReference type="AlphaFoldDB" id="A0A668A2X6"/>
<proteinExistence type="predicted"/>
<dbReference type="SMART" id="SM00015">
    <property type="entry name" value="IQ"/>
    <property type="match status" value="3"/>
</dbReference>
<reference evidence="3" key="1">
    <citation type="submission" date="2019-06" db="EMBL/GenBank/DDBJ databases">
        <authorList>
            <consortium name="Wellcome Sanger Institute Data Sharing"/>
        </authorList>
    </citation>
    <scope>NUCLEOTIDE SEQUENCE [LARGE SCALE GENOMIC DNA]</scope>
</reference>
<protein>
    <submittedName>
        <fullName evidence="3">Spermatogenesis associated 17</fullName>
    </submittedName>
</protein>
<dbReference type="GeneID" id="115356892"/>
<dbReference type="CDD" id="cd23767">
    <property type="entry name" value="IQCD"/>
    <property type="match status" value="1"/>
</dbReference>
<dbReference type="OrthoDB" id="190375at2759"/>
<gene>
    <name evidence="3" type="primary">SPATA17</name>
    <name evidence="3" type="synonym">spata17</name>
</gene>
<dbReference type="Proteomes" id="UP000472263">
    <property type="component" value="Chromosome 3"/>
</dbReference>
<evidence type="ECO:0000256" key="2">
    <source>
        <dbReference type="SAM" id="MobiDB-lite"/>
    </source>
</evidence>
<dbReference type="FunCoup" id="A0A668A2X6">
    <property type="interactions" value="37"/>
</dbReference>
<dbReference type="Pfam" id="PF00612">
    <property type="entry name" value="IQ"/>
    <property type="match status" value="3"/>
</dbReference>
<dbReference type="SUPFAM" id="SSF52540">
    <property type="entry name" value="P-loop containing nucleoside triphosphate hydrolases"/>
    <property type="match status" value="1"/>
</dbReference>
<evidence type="ECO:0000313" key="3">
    <source>
        <dbReference type="Ensembl" id="ENSMMDP00005042199.1"/>
    </source>
</evidence>
<dbReference type="Gene3D" id="1.20.5.190">
    <property type="match status" value="1"/>
</dbReference>
<dbReference type="CTD" id="128153"/>
<reference evidence="3" key="3">
    <citation type="submission" date="2025-09" db="UniProtKB">
        <authorList>
            <consortium name="Ensembl"/>
        </authorList>
    </citation>
    <scope>IDENTIFICATION</scope>
</reference>
<accession>A0A668A2X6</accession>
<dbReference type="RefSeq" id="XP_029904039.1">
    <property type="nucleotide sequence ID" value="XM_030048179.1"/>
</dbReference>
<evidence type="ECO:0000256" key="1">
    <source>
        <dbReference type="SAM" id="Coils"/>
    </source>
</evidence>
<feature type="region of interest" description="Disordered" evidence="2">
    <location>
        <begin position="198"/>
        <end position="227"/>
    </location>
</feature>
<sequence length="375" mass="44528">MSTLLKIRAKIDDVKEEYFHRNRLAEESRQRENQAATLIQSWFRSCKVRAYLSHLHKKATIMQKIWRGFAARARLRQMVKAAYFIMKMNFYEEMAVRIQRRWRGFYVRKYIHSYYARKRYLEGLVKKNEQVRLELDEVEELQRRQRERLAVDRAQTAKLYQAQKLHYLLSTQQCPGVFNSPFRPAPHEMELLLRQAKPKPSIRCSPRDRTRLLGQPGAPGFFPPGTPRSPWIKSTKPCCSSRPLLPPIHSKKPQGPFKEPREVWEQRWSRPNPSLRLQNSYTDLDETQKQLRQYEATRLFIDKPFLPFAKAQQINTKYERLLHASTSFPPLAYGRKSFREEDAHQHQEEPFKTVFTTCNVFDKLGRLYSKAGNIV</sequence>
<dbReference type="Ensembl" id="ENSMMDT00005043054.1">
    <property type="protein sequence ID" value="ENSMMDP00005042199.1"/>
    <property type="gene ID" value="ENSMMDG00005019454.1"/>
</dbReference>
<feature type="coiled-coil region" evidence="1">
    <location>
        <begin position="121"/>
        <end position="148"/>
    </location>
</feature>